<dbReference type="PROSITE" id="PS50011">
    <property type="entry name" value="PROTEIN_KINASE_DOM"/>
    <property type="match status" value="1"/>
</dbReference>
<dbReference type="CDD" id="cd14003">
    <property type="entry name" value="STKc_AMPK-like"/>
    <property type="match status" value="1"/>
</dbReference>
<dbReference type="Gene3D" id="1.10.510.10">
    <property type="entry name" value="Transferase(Phosphotransferase) domain 1"/>
    <property type="match status" value="1"/>
</dbReference>
<dbReference type="PANTHER" id="PTHR24346:SF30">
    <property type="entry name" value="MATERNAL EMBRYONIC LEUCINE ZIPPER KINASE"/>
    <property type="match status" value="1"/>
</dbReference>
<dbReference type="Pfam" id="PF00069">
    <property type="entry name" value="Pkinase"/>
    <property type="match status" value="1"/>
</dbReference>
<dbReference type="InterPro" id="IPR017441">
    <property type="entry name" value="Protein_kinase_ATP_BS"/>
</dbReference>
<keyword evidence="4" id="KW-0723">Serine/threonine-protein kinase</keyword>
<evidence type="ECO:0000313" key="7">
    <source>
        <dbReference type="Proteomes" id="UP001479436"/>
    </source>
</evidence>
<keyword evidence="4" id="KW-0808">Transferase</keyword>
<feature type="binding site" evidence="3">
    <location>
        <position position="134"/>
    </location>
    <ligand>
        <name>ATP</name>
        <dbReference type="ChEBI" id="CHEBI:30616"/>
    </ligand>
</feature>
<feature type="domain" description="Protein kinase" evidence="5">
    <location>
        <begin position="104"/>
        <end position="365"/>
    </location>
</feature>
<dbReference type="Proteomes" id="UP001479436">
    <property type="component" value="Unassembled WGS sequence"/>
</dbReference>
<sequence length="368" mass="41038">MTELQKKCDTTLVEEIPGPVMNKAHWDKRNNNSSGSVSRLPSALGLAITPAVSVSPETTGPLENLPSTSHLTCLTSLPKGMEHTLLTPICTPVTVSVLFTVGAYNVLRPLGSGSFSKVFLAEDTRKYGGLVALKMVELNCDQSIKNLISREIQTLKALEHPNVVAFLESFETETHFVLVLEFVQDGDLFDYVVNNPNEFCESKIKKIFRQLVEAVEYLHSKRICHRDLKLENVLIQESSDGNISVKITDLGLAEFVSDNSILTTRCGSEEYTAPEVILGQPSNGFKADVWSLGVILYTMLVGFLPFSMDGSQSRRSFFYRIANADYRLPQDRPISQEAKDLLRSILQSNPKKRLDVETIKKHPWLNSM</sequence>
<dbReference type="PROSITE" id="PS00107">
    <property type="entry name" value="PROTEIN_KINASE_ATP"/>
    <property type="match status" value="1"/>
</dbReference>
<evidence type="ECO:0000259" key="5">
    <source>
        <dbReference type="PROSITE" id="PS50011"/>
    </source>
</evidence>
<dbReference type="SUPFAM" id="SSF56112">
    <property type="entry name" value="Protein kinase-like (PK-like)"/>
    <property type="match status" value="1"/>
</dbReference>
<keyword evidence="1 3" id="KW-0547">Nucleotide-binding</keyword>
<gene>
    <name evidence="6" type="ORF">K7432_003133</name>
</gene>
<protein>
    <recommendedName>
        <fullName evidence="5">Protein kinase domain-containing protein</fullName>
    </recommendedName>
</protein>
<evidence type="ECO:0000256" key="3">
    <source>
        <dbReference type="PROSITE-ProRule" id="PRU10141"/>
    </source>
</evidence>
<comment type="similarity">
    <text evidence="4">Belongs to the protein kinase superfamily.</text>
</comment>
<comment type="caution">
    <text evidence="6">The sequence shown here is derived from an EMBL/GenBank/DDBJ whole genome shotgun (WGS) entry which is preliminary data.</text>
</comment>
<keyword evidence="4" id="KW-0418">Kinase</keyword>
<reference evidence="6 7" key="1">
    <citation type="submission" date="2023-04" db="EMBL/GenBank/DDBJ databases">
        <title>Genome of Basidiobolus ranarum AG-B5.</title>
        <authorList>
            <person name="Stajich J.E."/>
            <person name="Carter-House D."/>
            <person name="Gryganskyi A."/>
        </authorList>
    </citation>
    <scope>NUCLEOTIDE SEQUENCE [LARGE SCALE GENOMIC DNA]</scope>
    <source>
        <strain evidence="6 7">AG-B5</strain>
    </source>
</reference>
<keyword evidence="7" id="KW-1185">Reference proteome</keyword>
<dbReference type="PANTHER" id="PTHR24346">
    <property type="entry name" value="MAP/MICROTUBULE AFFINITY-REGULATING KINASE"/>
    <property type="match status" value="1"/>
</dbReference>
<dbReference type="PROSITE" id="PS00108">
    <property type="entry name" value="PROTEIN_KINASE_ST"/>
    <property type="match status" value="1"/>
</dbReference>
<evidence type="ECO:0000256" key="1">
    <source>
        <dbReference type="ARBA" id="ARBA00022741"/>
    </source>
</evidence>
<accession>A0ABR2X0C9</accession>
<proteinExistence type="inferred from homology"/>
<name>A0ABR2X0C9_9FUNG</name>
<dbReference type="SMART" id="SM00220">
    <property type="entry name" value="S_TKc"/>
    <property type="match status" value="1"/>
</dbReference>
<dbReference type="InterPro" id="IPR000719">
    <property type="entry name" value="Prot_kinase_dom"/>
</dbReference>
<dbReference type="InterPro" id="IPR011009">
    <property type="entry name" value="Kinase-like_dom_sf"/>
</dbReference>
<evidence type="ECO:0000256" key="4">
    <source>
        <dbReference type="RuleBase" id="RU000304"/>
    </source>
</evidence>
<evidence type="ECO:0000313" key="6">
    <source>
        <dbReference type="EMBL" id="KAK9767208.1"/>
    </source>
</evidence>
<dbReference type="EMBL" id="JASJQH010000092">
    <property type="protein sequence ID" value="KAK9767208.1"/>
    <property type="molecule type" value="Genomic_DNA"/>
</dbReference>
<organism evidence="6 7">
    <name type="scientific">Basidiobolus ranarum</name>
    <dbReference type="NCBI Taxonomy" id="34480"/>
    <lineage>
        <taxon>Eukaryota</taxon>
        <taxon>Fungi</taxon>
        <taxon>Fungi incertae sedis</taxon>
        <taxon>Zoopagomycota</taxon>
        <taxon>Entomophthoromycotina</taxon>
        <taxon>Basidiobolomycetes</taxon>
        <taxon>Basidiobolales</taxon>
        <taxon>Basidiobolaceae</taxon>
        <taxon>Basidiobolus</taxon>
    </lineage>
</organism>
<evidence type="ECO:0000256" key="2">
    <source>
        <dbReference type="ARBA" id="ARBA00022840"/>
    </source>
</evidence>
<keyword evidence="2 3" id="KW-0067">ATP-binding</keyword>
<dbReference type="InterPro" id="IPR008271">
    <property type="entry name" value="Ser/Thr_kinase_AS"/>
</dbReference>